<dbReference type="Proteomes" id="UP001372338">
    <property type="component" value="Unassembled WGS sequence"/>
</dbReference>
<feature type="compositionally biased region" description="Basic residues" evidence="1">
    <location>
        <begin position="191"/>
        <end position="200"/>
    </location>
</feature>
<name>A0AAN9P9D9_CROPI</name>
<evidence type="ECO:0000313" key="3">
    <source>
        <dbReference type="Proteomes" id="UP001372338"/>
    </source>
</evidence>
<dbReference type="EMBL" id="JAYWIO010000001">
    <property type="protein sequence ID" value="KAK7290330.1"/>
    <property type="molecule type" value="Genomic_DNA"/>
</dbReference>
<feature type="compositionally biased region" description="Basic and acidic residues" evidence="1">
    <location>
        <begin position="1"/>
        <end position="10"/>
    </location>
</feature>
<keyword evidence="3" id="KW-1185">Reference proteome</keyword>
<protein>
    <submittedName>
        <fullName evidence="2">Uncharacterized protein</fullName>
    </submittedName>
</protein>
<feature type="region of interest" description="Disordered" evidence="1">
    <location>
        <begin position="1"/>
        <end position="29"/>
    </location>
</feature>
<sequence>MIGHLRKDCMERDEDTVDDDDDDGNWRYGPWLRASPKRSGVTMGNRSEGVVNYRRMPLFSDESPSPKGAAEELCGDNKKVLNPSVAKGGQGAMVNDIVDSFSNCHLDESRVKGKGAVNDNLIALNWGNDDADKGGEGVIEVDGPAKKESNVKGIGPVEEPKMNAAGEGKGFVFTSSTRFEEGTGSKVQPKGWKRRARQRGTSHQSKEESTQKRKLSDDVMLLGAGREDEIGGGKKFAFNVEAEVALQPRQDQ</sequence>
<reference evidence="2 3" key="1">
    <citation type="submission" date="2024-01" db="EMBL/GenBank/DDBJ databases">
        <title>The genomes of 5 underutilized Papilionoideae crops provide insights into root nodulation and disease resistanc.</title>
        <authorList>
            <person name="Yuan L."/>
        </authorList>
    </citation>
    <scope>NUCLEOTIDE SEQUENCE [LARGE SCALE GENOMIC DNA]</scope>
    <source>
        <strain evidence="2">ZHUSHIDOU_FW_LH</strain>
        <tissue evidence="2">Leaf</tissue>
    </source>
</reference>
<gene>
    <name evidence="2" type="ORF">RIF29_04659</name>
</gene>
<accession>A0AAN9P9D9</accession>
<dbReference type="AlphaFoldDB" id="A0AAN9P9D9"/>
<organism evidence="2 3">
    <name type="scientific">Crotalaria pallida</name>
    <name type="common">Smooth rattlebox</name>
    <name type="synonym">Crotalaria striata</name>
    <dbReference type="NCBI Taxonomy" id="3830"/>
    <lineage>
        <taxon>Eukaryota</taxon>
        <taxon>Viridiplantae</taxon>
        <taxon>Streptophyta</taxon>
        <taxon>Embryophyta</taxon>
        <taxon>Tracheophyta</taxon>
        <taxon>Spermatophyta</taxon>
        <taxon>Magnoliopsida</taxon>
        <taxon>eudicotyledons</taxon>
        <taxon>Gunneridae</taxon>
        <taxon>Pentapetalae</taxon>
        <taxon>rosids</taxon>
        <taxon>fabids</taxon>
        <taxon>Fabales</taxon>
        <taxon>Fabaceae</taxon>
        <taxon>Papilionoideae</taxon>
        <taxon>50 kb inversion clade</taxon>
        <taxon>genistoids sensu lato</taxon>
        <taxon>core genistoids</taxon>
        <taxon>Crotalarieae</taxon>
        <taxon>Crotalaria</taxon>
    </lineage>
</organism>
<feature type="compositionally biased region" description="Acidic residues" evidence="1">
    <location>
        <begin position="11"/>
        <end position="23"/>
    </location>
</feature>
<feature type="region of interest" description="Disordered" evidence="1">
    <location>
        <begin position="143"/>
        <end position="218"/>
    </location>
</feature>
<feature type="compositionally biased region" description="Basic and acidic residues" evidence="1">
    <location>
        <begin position="204"/>
        <end position="217"/>
    </location>
</feature>
<proteinExistence type="predicted"/>
<evidence type="ECO:0000256" key="1">
    <source>
        <dbReference type="SAM" id="MobiDB-lite"/>
    </source>
</evidence>
<evidence type="ECO:0000313" key="2">
    <source>
        <dbReference type="EMBL" id="KAK7290330.1"/>
    </source>
</evidence>
<comment type="caution">
    <text evidence="2">The sequence shown here is derived from an EMBL/GenBank/DDBJ whole genome shotgun (WGS) entry which is preliminary data.</text>
</comment>